<dbReference type="PANTHER" id="PTHR33050:SF8">
    <property type="entry name" value="REVERSE TRANSCRIPTASE DOMAIN-CONTAINING PROTEIN"/>
    <property type="match status" value="1"/>
</dbReference>
<dbReference type="InterPro" id="IPR010998">
    <property type="entry name" value="Integrase_recombinase_N"/>
</dbReference>
<dbReference type="PANTHER" id="PTHR33050">
    <property type="entry name" value="REVERSE TRANSCRIPTASE DOMAIN-CONTAINING PROTEIN"/>
    <property type="match status" value="1"/>
</dbReference>
<proteinExistence type="predicted"/>
<dbReference type="InterPro" id="IPR052055">
    <property type="entry name" value="Hepadnavirus_pol/RT"/>
</dbReference>
<dbReference type="Gene3D" id="3.30.70.270">
    <property type="match status" value="1"/>
</dbReference>
<gene>
    <name evidence="5" type="ORF">MEDL_27702</name>
</gene>
<dbReference type="SUPFAM" id="SSF47823">
    <property type="entry name" value="lambda integrase-like, N-terminal domain"/>
    <property type="match status" value="1"/>
</dbReference>
<dbReference type="PROSITE" id="PS50878">
    <property type="entry name" value="RT_POL"/>
    <property type="match status" value="1"/>
</dbReference>
<dbReference type="Gene3D" id="3.10.10.10">
    <property type="entry name" value="HIV Type 1 Reverse Transcriptase, subunit A, domain 1"/>
    <property type="match status" value="1"/>
</dbReference>
<evidence type="ECO:0000256" key="1">
    <source>
        <dbReference type="ARBA" id="ARBA00023125"/>
    </source>
</evidence>
<dbReference type="SUPFAM" id="SSF56672">
    <property type="entry name" value="DNA/RNA polymerases"/>
    <property type="match status" value="1"/>
</dbReference>
<organism evidence="5 6">
    <name type="scientific">Mytilus edulis</name>
    <name type="common">Blue mussel</name>
    <dbReference type="NCBI Taxonomy" id="6550"/>
    <lineage>
        <taxon>Eukaryota</taxon>
        <taxon>Metazoa</taxon>
        <taxon>Spiralia</taxon>
        <taxon>Lophotrochozoa</taxon>
        <taxon>Mollusca</taxon>
        <taxon>Bivalvia</taxon>
        <taxon>Autobranchia</taxon>
        <taxon>Pteriomorphia</taxon>
        <taxon>Mytilida</taxon>
        <taxon>Mytiloidea</taxon>
        <taxon>Mytilidae</taxon>
        <taxon>Mytilinae</taxon>
        <taxon>Mytilus</taxon>
    </lineage>
</organism>
<dbReference type="InterPro" id="IPR043128">
    <property type="entry name" value="Rev_trsase/Diguanyl_cyclase"/>
</dbReference>
<feature type="compositionally biased region" description="Basic and acidic residues" evidence="3">
    <location>
        <begin position="54"/>
        <end position="65"/>
    </location>
</feature>
<dbReference type="Gene3D" id="1.10.150.130">
    <property type="match status" value="1"/>
</dbReference>
<dbReference type="InterPro" id="IPR013762">
    <property type="entry name" value="Integrase-like_cat_sf"/>
</dbReference>
<keyword evidence="6" id="KW-1185">Reference proteome</keyword>
<dbReference type="EMBL" id="CAJPWZ010001387">
    <property type="protein sequence ID" value="CAG2213820.1"/>
    <property type="molecule type" value="Genomic_DNA"/>
</dbReference>
<evidence type="ECO:0000313" key="5">
    <source>
        <dbReference type="EMBL" id="CAG2213820.1"/>
    </source>
</evidence>
<dbReference type="Proteomes" id="UP000683360">
    <property type="component" value="Unassembled WGS sequence"/>
</dbReference>
<evidence type="ECO:0000259" key="4">
    <source>
        <dbReference type="PROSITE" id="PS50878"/>
    </source>
</evidence>
<dbReference type="OrthoDB" id="6154298at2759"/>
<dbReference type="InterPro" id="IPR043502">
    <property type="entry name" value="DNA/RNA_pol_sf"/>
</dbReference>
<dbReference type="SUPFAM" id="SSF56349">
    <property type="entry name" value="DNA breaking-rejoining enzymes"/>
    <property type="match status" value="1"/>
</dbReference>
<dbReference type="GO" id="GO:0015074">
    <property type="term" value="P:DNA integration"/>
    <property type="evidence" value="ECO:0007669"/>
    <property type="project" value="InterPro"/>
</dbReference>
<evidence type="ECO:0000256" key="2">
    <source>
        <dbReference type="ARBA" id="ARBA00023172"/>
    </source>
</evidence>
<dbReference type="GO" id="GO:0003677">
    <property type="term" value="F:DNA binding"/>
    <property type="evidence" value="ECO:0007669"/>
    <property type="project" value="UniProtKB-KW"/>
</dbReference>
<evidence type="ECO:0000313" key="6">
    <source>
        <dbReference type="Proteomes" id="UP000683360"/>
    </source>
</evidence>
<accession>A0A8S3S648</accession>
<keyword evidence="2" id="KW-0233">DNA recombination</keyword>
<dbReference type="InterPro" id="IPR011010">
    <property type="entry name" value="DNA_brk_join_enz"/>
</dbReference>
<feature type="compositionally biased region" description="Acidic residues" evidence="3">
    <location>
        <begin position="28"/>
        <end position="43"/>
    </location>
</feature>
<sequence length="1068" mass="122434">MAEGHDAEKLRDIIESLRAGKQKQMDSNESDDDFQESFEELDQENGGTANPKLDTAHDNSEMETSELEKQLKELQIESKKAHLRQQIEKEKESLRTIHRSALTLPEGLQPSSLQQHSATGEPINFSQPNKEQSALQILSFIWPEPVEQFQTFTLGGEVEFRVGKKKTLDKVTIEEWGYANIRIMQELLKQKRLSNIQGYLNYTADIYRLAARNVWYSVLLYDKEYRQKQADELFEWGIYRQDLRDFQLVSKRDNPTFRAFSEASVGASKDGVKNGFHLCIKFGPHYPVNRENYSSAFRYRSKVENQIKKEIELGNYIVTKSIPTIVSSLGAVPKPNGDIRLIHDASQPIGISLNSYTSDTNCAYMDMRHALKLIKPNSFLAKIDLKSAYRSVCCHVSDHNLTGLKWTFLGDDSPTYMFDSKLPFGHSRSPKIFQKLSEAVCIIMKCRYNITCIAYLDDFLVIEDTMFNCNRGLHLLIRTLRELGYNINWSKVEGPAQRITFLGIIIDTRELTLTMPPEKQSDFYNLLLSFQKRKRASIKQIQSLCGKLNWACQMVKGGRTFLRRLINSISSAQNRNDKVLLNSEFEADISWWLNFMSVFNGTVKFIDFKPITSLQTDASSLGGGGYYNGDYFYVNWAIDFPVFRKEHINIKETLAVVLSVLRWGHLWQNKTVIVLTDNMTTKCILNKGSTKNNVLMSLLRDLFWLSARYNFDIKGKFLSGRCNIIADAASRLHEEGQLSRLYDILTNGASRPLDLEITVGRLKTKGWAESTSGTYRTHLKTYVQFCEEYEFKAVPCDEKTVEFYVAYLVDKKHFAYSSIRSYINIISILHKMHNLQDPISNSWNIKHLLTGVKRELGTNQSCKAPVTPELLLSMKKVLDMSNHNNIVFWAACLTGFFGFLRPNNFLVKGTFNPEFNLRRIDVLPCSWGMLVRLKVIKTLQFRSKPIEVVLPHLYNHPLCPVAAMSKVLALVGEPLDPLFRLSDTSCLTYTVFLNAFRFTLQLMKLDHLSYGGHSFRRGAATWGSKVGLSDDDIKLLGYWSSDCFSRYIDCDMDKRLKAISTFSTLLPR</sequence>
<keyword evidence="1" id="KW-0238">DNA-binding</keyword>
<feature type="domain" description="Reverse transcriptase" evidence="4">
    <location>
        <begin position="313"/>
        <end position="506"/>
    </location>
</feature>
<dbReference type="AlphaFoldDB" id="A0A8S3S648"/>
<feature type="region of interest" description="Disordered" evidence="3">
    <location>
        <begin position="1"/>
        <end position="65"/>
    </location>
</feature>
<dbReference type="Gene3D" id="1.10.443.10">
    <property type="entry name" value="Intergrase catalytic core"/>
    <property type="match status" value="1"/>
</dbReference>
<reference evidence="5" key="1">
    <citation type="submission" date="2021-03" db="EMBL/GenBank/DDBJ databases">
        <authorList>
            <person name="Bekaert M."/>
        </authorList>
    </citation>
    <scope>NUCLEOTIDE SEQUENCE</scope>
</reference>
<protein>
    <recommendedName>
        <fullName evidence="4">Reverse transcriptase domain-containing protein</fullName>
    </recommendedName>
</protein>
<name>A0A8S3S648_MYTED</name>
<evidence type="ECO:0000256" key="3">
    <source>
        <dbReference type="SAM" id="MobiDB-lite"/>
    </source>
</evidence>
<dbReference type="CDD" id="cd09275">
    <property type="entry name" value="RNase_HI_RT_DIRS1"/>
    <property type="match status" value="1"/>
</dbReference>
<feature type="compositionally biased region" description="Basic and acidic residues" evidence="3">
    <location>
        <begin position="1"/>
        <end position="15"/>
    </location>
</feature>
<dbReference type="Pfam" id="PF00078">
    <property type="entry name" value="RVT_1"/>
    <property type="match status" value="1"/>
</dbReference>
<comment type="caution">
    <text evidence="5">The sequence shown here is derived from an EMBL/GenBank/DDBJ whole genome shotgun (WGS) entry which is preliminary data.</text>
</comment>
<dbReference type="InterPro" id="IPR000477">
    <property type="entry name" value="RT_dom"/>
</dbReference>
<dbReference type="GO" id="GO:0006310">
    <property type="term" value="P:DNA recombination"/>
    <property type="evidence" value="ECO:0007669"/>
    <property type="project" value="UniProtKB-KW"/>
</dbReference>